<dbReference type="InterPro" id="IPR036318">
    <property type="entry name" value="FAD-bd_PCMH-like_sf"/>
</dbReference>
<evidence type="ECO:0000313" key="6">
    <source>
        <dbReference type="EMBL" id="KAK4040034.1"/>
    </source>
</evidence>
<comment type="caution">
    <text evidence="6">The sequence shown here is derived from an EMBL/GenBank/DDBJ whole genome shotgun (WGS) entry which is preliminary data.</text>
</comment>
<dbReference type="InterPro" id="IPR006094">
    <property type="entry name" value="Oxid_FAD_bind_N"/>
</dbReference>
<dbReference type="Proteomes" id="UP001303115">
    <property type="component" value="Unassembled WGS sequence"/>
</dbReference>
<feature type="domain" description="FAD-binding PCMH-type" evidence="5">
    <location>
        <begin position="100"/>
        <end position="270"/>
    </location>
</feature>
<proteinExistence type="inferred from homology"/>
<reference evidence="7" key="1">
    <citation type="journal article" date="2023" name="Mol. Phylogenet. Evol.">
        <title>Genome-scale phylogeny and comparative genomics of the fungal order Sordariales.</title>
        <authorList>
            <person name="Hensen N."/>
            <person name="Bonometti L."/>
            <person name="Westerberg I."/>
            <person name="Brannstrom I.O."/>
            <person name="Guillou S."/>
            <person name="Cros-Aarteil S."/>
            <person name="Calhoun S."/>
            <person name="Haridas S."/>
            <person name="Kuo A."/>
            <person name="Mondo S."/>
            <person name="Pangilinan J."/>
            <person name="Riley R."/>
            <person name="LaButti K."/>
            <person name="Andreopoulos B."/>
            <person name="Lipzen A."/>
            <person name="Chen C."/>
            <person name="Yan M."/>
            <person name="Daum C."/>
            <person name="Ng V."/>
            <person name="Clum A."/>
            <person name="Steindorff A."/>
            <person name="Ohm R.A."/>
            <person name="Martin F."/>
            <person name="Silar P."/>
            <person name="Natvig D.O."/>
            <person name="Lalanne C."/>
            <person name="Gautier V."/>
            <person name="Ament-Velasquez S.L."/>
            <person name="Kruys A."/>
            <person name="Hutchinson M.I."/>
            <person name="Powell A.J."/>
            <person name="Barry K."/>
            <person name="Miller A.N."/>
            <person name="Grigoriev I.V."/>
            <person name="Debuchy R."/>
            <person name="Gladieux P."/>
            <person name="Hiltunen Thoren M."/>
            <person name="Johannesson H."/>
        </authorList>
    </citation>
    <scope>NUCLEOTIDE SEQUENCE [LARGE SCALE GENOMIC DNA]</scope>
    <source>
        <strain evidence="7">CBS 284.82</strain>
    </source>
</reference>
<dbReference type="AlphaFoldDB" id="A0AAN6PJ92"/>
<dbReference type="PANTHER" id="PTHR42973:SF54">
    <property type="entry name" value="FAD-BINDING PCMH-TYPE DOMAIN-CONTAINING PROTEIN"/>
    <property type="match status" value="1"/>
</dbReference>
<sequence length="529" mass="57033">MLGLGRLAIDQWSEAKRQFYPDRPPPGSEKALCSLQQRGTTRETLHIRVVENYMIEPSDRQLHPWSSGCKTLLTALPNLVTLPNTPAYTNHNTYWSARQSEVHPACFVTPNTAADVAATIKILTTHNAPFTVKAGGHTAFEGGSNIPSGVTLDLANLGTIAVSADRQTVSVGAGNRWVNVSDALDPLGLAVVGGRSSTVGVSGLTLGGGISYFSGTRGWACDNVRKENADLYWALRGGGGSNFGIVTRFDLVSFEQGDLWASSRVYPASENGKLIPLMHDLLVKGLAADPAAHTYFVMTYAAELGGYVTLSDQFHATHSDIASPPAVFAAFHDAALPTLVNNTRLANVSRLSRDIEQAGGMRQTWWDTTVAATATPDLLLDIVPLWEEHVARLLAAAAADNSTVSPYLIYQAISSNILEAMQVNGGNALGLKPEDGPIMIVQLTTSWTSAALDEAVEIGSKELVDKVNALAASRGARSKNGYIYMNYGGKTQDVYAGYGKENVARLRSIAKKYDSREKFRKLWRGYFKL</sequence>
<dbReference type="InterPro" id="IPR050416">
    <property type="entry name" value="FAD-linked_Oxidoreductase"/>
</dbReference>
<evidence type="ECO:0000259" key="5">
    <source>
        <dbReference type="PROSITE" id="PS51387"/>
    </source>
</evidence>
<keyword evidence="4" id="KW-0560">Oxidoreductase</keyword>
<evidence type="ECO:0000256" key="4">
    <source>
        <dbReference type="ARBA" id="ARBA00023002"/>
    </source>
</evidence>
<evidence type="ECO:0000256" key="1">
    <source>
        <dbReference type="ARBA" id="ARBA00005466"/>
    </source>
</evidence>
<dbReference type="SUPFAM" id="SSF56176">
    <property type="entry name" value="FAD-binding/transporter-associated domain-like"/>
    <property type="match status" value="1"/>
</dbReference>
<dbReference type="GO" id="GO:0016491">
    <property type="term" value="F:oxidoreductase activity"/>
    <property type="evidence" value="ECO:0007669"/>
    <property type="project" value="UniProtKB-KW"/>
</dbReference>
<dbReference type="Pfam" id="PF01565">
    <property type="entry name" value="FAD_binding_4"/>
    <property type="match status" value="1"/>
</dbReference>
<organism evidence="6 7">
    <name type="scientific">Parachaetomium inaequale</name>
    <dbReference type="NCBI Taxonomy" id="2588326"/>
    <lineage>
        <taxon>Eukaryota</taxon>
        <taxon>Fungi</taxon>
        <taxon>Dikarya</taxon>
        <taxon>Ascomycota</taxon>
        <taxon>Pezizomycotina</taxon>
        <taxon>Sordariomycetes</taxon>
        <taxon>Sordariomycetidae</taxon>
        <taxon>Sordariales</taxon>
        <taxon>Chaetomiaceae</taxon>
        <taxon>Parachaetomium</taxon>
    </lineage>
</organism>
<dbReference type="Gene3D" id="3.30.465.10">
    <property type="match status" value="2"/>
</dbReference>
<keyword evidence="3" id="KW-0274">FAD</keyword>
<evidence type="ECO:0000256" key="2">
    <source>
        <dbReference type="ARBA" id="ARBA00022630"/>
    </source>
</evidence>
<name>A0AAN6PJ92_9PEZI</name>
<dbReference type="EMBL" id="MU854386">
    <property type="protein sequence ID" value="KAK4040034.1"/>
    <property type="molecule type" value="Genomic_DNA"/>
</dbReference>
<dbReference type="PROSITE" id="PS51387">
    <property type="entry name" value="FAD_PCMH"/>
    <property type="match status" value="1"/>
</dbReference>
<evidence type="ECO:0000313" key="7">
    <source>
        <dbReference type="Proteomes" id="UP001303115"/>
    </source>
</evidence>
<keyword evidence="7" id="KW-1185">Reference proteome</keyword>
<dbReference type="GO" id="GO:0071949">
    <property type="term" value="F:FAD binding"/>
    <property type="evidence" value="ECO:0007669"/>
    <property type="project" value="InterPro"/>
</dbReference>
<dbReference type="InterPro" id="IPR016166">
    <property type="entry name" value="FAD-bd_PCMH"/>
</dbReference>
<accession>A0AAN6PJ92</accession>
<keyword evidence="2" id="KW-0285">Flavoprotein</keyword>
<evidence type="ECO:0000256" key="3">
    <source>
        <dbReference type="ARBA" id="ARBA00022827"/>
    </source>
</evidence>
<protein>
    <recommendedName>
        <fullName evidence="5">FAD-binding PCMH-type domain-containing protein</fullName>
    </recommendedName>
</protein>
<comment type="similarity">
    <text evidence="1">Belongs to the oxygen-dependent FAD-linked oxidoreductase family.</text>
</comment>
<dbReference type="Gene3D" id="3.40.462.20">
    <property type="match status" value="1"/>
</dbReference>
<dbReference type="PANTHER" id="PTHR42973">
    <property type="entry name" value="BINDING OXIDOREDUCTASE, PUTATIVE (AFU_ORTHOLOGUE AFUA_1G17690)-RELATED"/>
    <property type="match status" value="1"/>
</dbReference>
<dbReference type="InterPro" id="IPR016169">
    <property type="entry name" value="FAD-bd_PCMH_sub2"/>
</dbReference>
<gene>
    <name evidence="6" type="ORF">C8A01DRAFT_46607</name>
</gene>